<dbReference type="KEGG" id="psl:Psta_1865"/>
<name>D2QZQ6_PIRSD</name>
<accession>D2QZQ6</accession>
<sequence length="104" mass="11995">MTRGFCSPSPTVYNLGIEIRETFKMRPSTMNLTLPELLDGSSPTTAAVVARSIVDPARFRELLVSHRRMERFQEPSRIKMRGLKDLDTGEIFLVDERRLLERSR</sequence>
<dbReference type="EMBL" id="CP001848">
    <property type="protein sequence ID" value="ADB16539.1"/>
    <property type="molecule type" value="Genomic_DNA"/>
</dbReference>
<proteinExistence type="predicted"/>
<keyword evidence="2" id="KW-1185">Reference proteome</keyword>
<reference evidence="1 2" key="1">
    <citation type="journal article" date="2009" name="Stand. Genomic Sci.">
        <title>Complete genome sequence of Pirellula staleyi type strain (ATCC 27377).</title>
        <authorList>
            <person name="Clum A."/>
            <person name="Tindall B.J."/>
            <person name="Sikorski J."/>
            <person name="Ivanova N."/>
            <person name="Mavrommatis K."/>
            <person name="Lucas S."/>
            <person name="Glavina del Rio T."/>
            <person name="Nolan M."/>
            <person name="Chen F."/>
            <person name="Tice H."/>
            <person name="Pitluck S."/>
            <person name="Cheng J.F."/>
            <person name="Chertkov O."/>
            <person name="Brettin T."/>
            <person name="Han C."/>
            <person name="Detter J.C."/>
            <person name="Kuske C."/>
            <person name="Bruce D."/>
            <person name="Goodwin L."/>
            <person name="Ovchinikova G."/>
            <person name="Pati A."/>
            <person name="Mikhailova N."/>
            <person name="Chen A."/>
            <person name="Palaniappan K."/>
            <person name="Land M."/>
            <person name="Hauser L."/>
            <person name="Chang Y.J."/>
            <person name="Jeffries C.D."/>
            <person name="Chain P."/>
            <person name="Rohde M."/>
            <person name="Goker M."/>
            <person name="Bristow J."/>
            <person name="Eisen J.A."/>
            <person name="Markowitz V."/>
            <person name="Hugenholtz P."/>
            <person name="Kyrpides N.C."/>
            <person name="Klenk H.P."/>
            <person name="Lapidus A."/>
        </authorList>
    </citation>
    <scope>NUCLEOTIDE SEQUENCE [LARGE SCALE GENOMIC DNA]</scope>
    <source>
        <strain evidence="2">ATCC 27377 / DSM 6068 / ICPB 4128</strain>
    </source>
</reference>
<dbReference type="AlphaFoldDB" id="D2QZQ6"/>
<evidence type="ECO:0000313" key="1">
    <source>
        <dbReference type="EMBL" id="ADB16539.1"/>
    </source>
</evidence>
<evidence type="ECO:0000313" key="2">
    <source>
        <dbReference type="Proteomes" id="UP000001887"/>
    </source>
</evidence>
<gene>
    <name evidence="1" type="ordered locus">Psta_1865</name>
</gene>
<dbReference type="Proteomes" id="UP000001887">
    <property type="component" value="Chromosome"/>
</dbReference>
<organism evidence="1 2">
    <name type="scientific">Pirellula staleyi (strain ATCC 27377 / DSM 6068 / ICPB 4128)</name>
    <name type="common">Pirella staleyi</name>
    <dbReference type="NCBI Taxonomy" id="530564"/>
    <lineage>
        <taxon>Bacteria</taxon>
        <taxon>Pseudomonadati</taxon>
        <taxon>Planctomycetota</taxon>
        <taxon>Planctomycetia</taxon>
        <taxon>Pirellulales</taxon>
        <taxon>Pirellulaceae</taxon>
        <taxon>Pirellula</taxon>
    </lineage>
</organism>
<dbReference type="HOGENOM" id="CLU_2247533_0_0_0"/>
<protein>
    <submittedName>
        <fullName evidence="1">Uncharacterized protein</fullName>
    </submittedName>
</protein>